<dbReference type="Pfam" id="PF13557">
    <property type="entry name" value="Phenol_MetA_deg"/>
    <property type="match status" value="1"/>
</dbReference>
<protein>
    <recommendedName>
        <fullName evidence="3">Transporter</fullName>
    </recommendedName>
</protein>
<comment type="caution">
    <text evidence="1">The sequence shown here is derived from an EMBL/GenBank/DDBJ whole genome shotgun (WGS) entry which is preliminary data.</text>
</comment>
<evidence type="ECO:0000313" key="1">
    <source>
        <dbReference type="EMBL" id="TWW12697.1"/>
    </source>
</evidence>
<organism evidence="1 2">
    <name type="scientific">Planctomyces bekefii</name>
    <dbReference type="NCBI Taxonomy" id="1653850"/>
    <lineage>
        <taxon>Bacteria</taxon>
        <taxon>Pseudomonadati</taxon>
        <taxon>Planctomycetota</taxon>
        <taxon>Planctomycetia</taxon>
        <taxon>Planctomycetales</taxon>
        <taxon>Planctomycetaceae</taxon>
        <taxon>Planctomyces</taxon>
    </lineage>
</organism>
<reference evidence="1 2" key="2">
    <citation type="submission" date="2019-08" db="EMBL/GenBank/DDBJ databases">
        <authorList>
            <person name="Henke P."/>
        </authorList>
    </citation>
    <scope>NUCLEOTIDE SEQUENCE [LARGE SCALE GENOMIC DNA]</scope>
    <source>
        <strain evidence="1">Phe10_nw2017</strain>
    </source>
</reference>
<dbReference type="Proteomes" id="UP000321083">
    <property type="component" value="Unassembled WGS sequence"/>
</dbReference>
<proteinExistence type="predicted"/>
<gene>
    <name evidence="1" type="ORF">E3A20_00360</name>
</gene>
<accession>A0A5C6MEE0</accession>
<evidence type="ECO:0000313" key="2">
    <source>
        <dbReference type="Proteomes" id="UP000321083"/>
    </source>
</evidence>
<name>A0A5C6MEE0_9PLAN</name>
<keyword evidence="2" id="KW-1185">Reference proteome</keyword>
<reference evidence="1 2" key="1">
    <citation type="submission" date="2019-08" db="EMBL/GenBank/DDBJ databases">
        <title>100 year-old enigma solved: identification of Planctomyces bekefii, the type genus and species of the phylum Planctomycetes.</title>
        <authorList>
            <person name="Svetlana D.N."/>
            <person name="Overmann J."/>
        </authorList>
    </citation>
    <scope>NUCLEOTIDE SEQUENCE [LARGE SCALE GENOMIC DNA]</scope>
    <source>
        <strain evidence="1">Phe10_nw2017</strain>
    </source>
</reference>
<evidence type="ECO:0008006" key="3">
    <source>
        <dbReference type="Google" id="ProtNLM"/>
    </source>
</evidence>
<dbReference type="InterPro" id="IPR025737">
    <property type="entry name" value="FApF"/>
</dbReference>
<sequence>MKKGMKSISIGLNYLDSGRIDSAGTKNVLNSNAHADDNSGSISPSLALAYGVSDRFNVFASMPYRLSYGFREITDEGIEAQGDSIGFGDLNLLGQYKVYDSGSFQTALLGGIKLPTGQTEVIADNQERFETKNQPGTGSFDPMFGVSLSKQYKNFGVDFSFIYKISTEGAQNTTVGDVANYGIAISKGINHDHTDPFHHHHDEKDHKKTTLQKIFPEHVLGQHLTWDLVLESITHWEEKPVIDGITNPNHGGTTMFLNPGIRMTLNDKIVSNLSIGLPVVEVLNGEQGGSNLQILFSMGANF</sequence>
<dbReference type="AlphaFoldDB" id="A0A5C6MEE0"/>
<dbReference type="EMBL" id="SRHE01000003">
    <property type="protein sequence ID" value="TWW12697.1"/>
    <property type="molecule type" value="Genomic_DNA"/>
</dbReference>